<evidence type="ECO:0000313" key="8">
    <source>
        <dbReference type="Proteomes" id="UP000245793"/>
    </source>
</evidence>
<keyword evidence="3 5" id="KW-1133">Transmembrane helix</keyword>
<evidence type="ECO:0000256" key="2">
    <source>
        <dbReference type="ARBA" id="ARBA00022692"/>
    </source>
</evidence>
<proteinExistence type="predicted"/>
<feature type="transmembrane region" description="Helical" evidence="5">
    <location>
        <begin position="233"/>
        <end position="250"/>
    </location>
</feature>
<accession>A0A2U1DMS1</accession>
<dbReference type="InterPro" id="IPR007016">
    <property type="entry name" value="O-antigen_ligase-rel_domated"/>
</dbReference>
<protein>
    <submittedName>
        <fullName evidence="7">O-antigen ligase</fullName>
    </submittedName>
</protein>
<dbReference type="EMBL" id="QEKV01000012">
    <property type="protein sequence ID" value="PVY88981.1"/>
    <property type="molecule type" value="Genomic_DNA"/>
</dbReference>
<dbReference type="RefSeq" id="WP_116480537.1">
    <property type="nucleotide sequence ID" value="NZ_QEKV01000012.1"/>
</dbReference>
<evidence type="ECO:0000256" key="3">
    <source>
        <dbReference type="ARBA" id="ARBA00022989"/>
    </source>
</evidence>
<name>A0A2U1DMS1_9FIRM</name>
<feature type="transmembrane region" description="Helical" evidence="5">
    <location>
        <begin position="393"/>
        <end position="411"/>
    </location>
</feature>
<feature type="transmembrane region" description="Helical" evidence="5">
    <location>
        <begin position="365"/>
        <end position="387"/>
    </location>
</feature>
<evidence type="ECO:0000256" key="1">
    <source>
        <dbReference type="ARBA" id="ARBA00004141"/>
    </source>
</evidence>
<feature type="transmembrane region" description="Helical" evidence="5">
    <location>
        <begin position="130"/>
        <end position="147"/>
    </location>
</feature>
<evidence type="ECO:0000259" key="6">
    <source>
        <dbReference type="Pfam" id="PF04932"/>
    </source>
</evidence>
<dbReference type="PANTHER" id="PTHR37422:SF13">
    <property type="entry name" value="LIPOPOLYSACCHARIDE BIOSYNTHESIS PROTEIN PA4999-RELATED"/>
    <property type="match status" value="1"/>
</dbReference>
<dbReference type="GO" id="GO:0016874">
    <property type="term" value="F:ligase activity"/>
    <property type="evidence" value="ECO:0007669"/>
    <property type="project" value="UniProtKB-KW"/>
</dbReference>
<gene>
    <name evidence="7" type="ORF">C7381_1126</name>
</gene>
<feature type="transmembrane region" description="Helical" evidence="5">
    <location>
        <begin position="423"/>
        <end position="441"/>
    </location>
</feature>
<feature type="domain" description="O-antigen ligase-related" evidence="6">
    <location>
        <begin position="241"/>
        <end position="372"/>
    </location>
</feature>
<dbReference type="GO" id="GO:0016020">
    <property type="term" value="C:membrane"/>
    <property type="evidence" value="ECO:0007669"/>
    <property type="project" value="UniProtKB-SubCell"/>
</dbReference>
<evidence type="ECO:0000256" key="5">
    <source>
        <dbReference type="SAM" id="Phobius"/>
    </source>
</evidence>
<keyword evidence="7" id="KW-0436">Ligase</keyword>
<comment type="caution">
    <text evidence="7">The sequence shown here is derived from an EMBL/GenBank/DDBJ whole genome shotgun (WGS) entry which is preliminary data.</text>
</comment>
<dbReference type="Proteomes" id="UP000245793">
    <property type="component" value="Unassembled WGS sequence"/>
</dbReference>
<organism evidence="7 8">
    <name type="scientific">Ezakiella coagulans</name>
    <dbReference type="NCBI Taxonomy" id="46507"/>
    <lineage>
        <taxon>Bacteria</taxon>
        <taxon>Bacillati</taxon>
        <taxon>Bacillota</taxon>
        <taxon>Tissierellia</taxon>
        <taxon>Ezakiella</taxon>
    </lineage>
</organism>
<keyword evidence="8" id="KW-1185">Reference proteome</keyword>
<keyword evidence="4 5" id="KW-0472">Membrane</keyword>
<feature type="transmembrane region" description="Helical" evidence="5">
    <location>
        <begin position="270"/>
        <end position="288"/>
    </location>
</feature>
<keyword evidence="2 5" id="KW-0812">Transmembrane</keyword>
<reference evidence="7 8" key="1">
    <citation type="submission" date="2018-04" db="EMBL/GenBank/DDBJ databases">
        <title>Genomic Encyclopedia of Type Strains, Phase IV (KMG-IV): sequencing the most valuable type-strain genomes for metagenomic binning, comparative biology and taxonomic classification.</title>
        <authorList>
            <person name="Goeker M."/>
        </authorList>
    </citation>
    <scope>NUCLEOTIDE SEQUENCE [LARGE SCALE GENOMIC DNA]</scope>
    <source>
        <strain evidence="7 8">DSM 20705</strain>
    </source>
</reference>
<evidence type="ECO:0000256" key="4">
    <source>
        <dbReference type="ARBA" id="ARBA00023136"/>
    </source>
</evidence>
<feature type="transmembrane region" description="Helical" evidence="5">
    <location>
        <begin position="21"/>
        <end position="52"/>
    </location>
</feature>
<feature type="transmembrane region" description="Helical" evidence="5">
    <location>
        <begin position="208"/>
        <end position="226"/>
    </location>
</feature>
<feature type="transmembrane region" description="Helical" evidence="5">
    <location>
        <begin position="64"/>
        <end position="85"/>
    </location>
</feature>
<evidence type="ECO:0000313" key="7">
    <source>
        <dbReference type="EMBL" id="PVY88981.1"/>
    </source>
</evidence>
<feature type="transmembrane region" description="Helical" evidence="5">
    <location>
        <begin position="159"/>
        <end position="178"/>
    </location>
</feature>
<dbReference type="PANTHER" id="PTHR37422">
    <property type="entry name" value="TEICHURONIC ACID BIOSYNTHESIS PROTEIN TUAE"/>
    <property type="match status" value="1"/>
</dbReference>
<dbReference type="Pfam" id="PF04932">
    <property type="entry name" value="Wzy_C"/>
    <property type="match status" value="1"/>
</dbReference>
<comment type="subcellular location">
    <subcellularLocation>
        <location evidence="1">Membrane</location>
        <topology evidence="1">Multi-pass membrane protein</topology>
    </subcellularLocation>
</comment>
<sequence>MEINSIKKDNMIRMNLLYPIVSIFAFASSLRFLGYKVAFLVALMILAAPFFAKRKFLTLNLFLIGYPFLPDMITLMGAFAILFLYIMDIYVYKREKIVLSTFYVPVALVFVFILINTFTSLDIFGSLRDFSMNVAGIAIFLAIVTSIKTKEDYNKIATSLAIGAAFVCLWGILQFKFFGTVQREWVDADVSSQISARAYSVFMNPNVFAEYIVLLTPIVVSLFWAHKDGFKKFVFLGITGLLLLSLLLTFSRGGIMSVGVSALVFLFFNYRPLIALAIPFALLGMNFLPESIRNRIMSITNVKDSSTSYRFKIWSITKDVVKDHPQVGVGFGHKPFKETFETYIRSMPIFHAHNTYLQVMAEGGYTGFITFLVVVVVSIVQTIRVIYNTKNSIVKTFACGVLASIAGILVHGMFEDIIYINRIIMMVWIVLALSTSLTTIAKQEN</sequence>
<feature type="transmembrane region" description="Helical" evidence="5">
    <location>
        <begin position="97"/>
        <end position="118"/>
    </location>
</feature>
<dbReference type="InterPro" id="IPR051533">
    <property type="entry name" value="WaaL-like"/>
</dbReference>
<dbReference type="AlphaFoldDB" id="A0A2U1DMS1"/>